<dbReference type="Proteomes" id="UP001638806">
    <property type="component" value="Unassembled WGS sequence"/>
</dbReference>
<dbReference type="EMBL" id="JBGNUJ010000003">
    <property type="protein sequence ID" value="KAL3962242.1"/>
    <property type="molecule type" value="Genomic_DNA"/>
</dbReference>
<name>A0ACC4E0V5_PURLI</name>
<keyword evidence="2" id="KW-1185">Reference proteome</keyword>
<proteinExistence type="predicted"/>
<reference evidence="1" key="1">
    <citation type="submission" date="2024-12" db="EMBL/GenBank/DDBJ databases">
        <title>Comparative genomics and development of molecular markers within Purpureocillium lilacinum and among Purpureocillium species.</title>
        <authorList>
            <person name="Yeh Z.-Y."/>
            <person name="Ni N.-T."/>
            <person name="Lo P.-H."/>
            <person name="Mushyakhwo K."/>
            <person name="Lin C.-F."/>
            <person name="Nai Y.-S."/>
        </authorList>
    </citation>
    <scope>NUCLEOTIDE SEQUENCE</scope>
    <source>
        <strain evidence="1">NCHU-NPUST-175</strain>
    </source>
</reference>
<protein>
    <submittedName>
        <fullName evidence="1">Uncharacterized protein</fullName>
    </submittedName>
</protein>
<gene>
    <name evidence="1" type="ORF">ACCO45_003765</name>
</gene>
<evidence type="ECO:0000313" key="1">
    <source>
        <dbReference type="EMBL" id="KAL3962242.1"/>
    </source>
</evidence>
<evidence type="ECO:0000313" key="2">
    <source>
        <dbReference type="Proteomes" id="UP001638806"/>
    </source>
</evidence>
<comment type="caution">
    <text evidence="1">The sequence shown here is derived from an EMBL/GenBank/DDBJ whole genome shotgun (WGS) entry which is preliminary data.</text>
</comment>
<sequence>MRVSLSTCLCLLSATASATLPPLGNKDILYPTLQSAREAATLVNEAQPLVGRCNMTTQLCHIDLYVPRWGVGRGYILYKRATRYRCSPDSACNELGQTCMHRWDPDMTICDYVHVIAEQAEPGCVQILSK</sequence>
<organism evidence="1 2">
    <name type="scientific">Purpureocillium lilacinum</name>
    <name type="common">Paecilomyces lilacinus</name>
    <dbReference type="NCBI Taxonomy" id="33203"/>
    <lineage>
        <taxon>Eukaryota</taxon>
        <taxon>Fungi</taxon>
        <taxon>Dikarya</taxon>
        <taxon>Ascomycota</taxon>
        <taxon>Pezizomycotina</taxon>
        <taxon>Sordariomycetes</taxon>
        <taxon>Hypocreomycetidae</taxon>
        <taxon>Hypocreales</taxon>
        <taxon>Ophiocordycipitaceae</taxon>
        <taxon>Purpureocillium</taxon>
    </lineage>
</organism>
<accession>A0ACC4E0V5</accession>